<feature type="region of interest" description="Disordered" evidence="3">
    <location>
        <begin position="108"/>
        <end position="141"/>
    </location>
</feature>
<keyword evidence="6" id="KW-1185">Reference proteome</keyword>
<dbReference type="Pfam" id="PF03763">
    <property type="entry name" value="Remorin_C"/>
    <property type="match status" value="1"/>
</dbReference>
<protein>
    <recommendedName>
        <fullName evidence="4">Remorin C-terminal domain-containing protein</fullName>
    </recommendedName>
</protein>
<dbReference type="AlphaFoldDB" id="A0AAP0CC52"/>
<evidence type="ECO:0000313" key="5">
    <source>
        <dbReference type="EMBL" id="KAK9050904.1"/>
    </source>
</evidence>
<feature type="coiled-coil region" evidence="2">
    <location>
        <begin position="177"/>
        <end position="226"/>
    </location>
</feature>
<evidence type="ECO:0000256" key="2">
    <source>
        <dbReference type="SAM" id="Coils"/>
    </source>
</evidence>
<comment type="caution">
    <text evidence="5">The sequence shown here is derived from an EMBL/GenBank/DDBJ whole genome shotgun (WGS) entry which is preliminary data.</text>
</comment>
<proteinExistence type="inferred from homology"/>
<keyword evidence="2" id="KW-0175">Coiled coil</keyword>
<dbReference type="Proteomes" id="UP001408789">
    <property type="component" value="Unassembled WGS sequence"/>
</dbReference>
<accession>A0AAP0CC52</accession>
<evidence type="ECO:0000313" key="6">
    <source>
        <dbReference type="Proteomes" id="UP001408789"/>
    </source>
</evidence>
<dbReference type="EMBL" id="JBCNJP010000027">
    <property type="protein sequence ID" value="KAK9050904.1"/>
    <property type="molecule type" value="Genomic_DNA"/>
</dbReference>
<feature type="domain" description="Remorin C-terminal" evidence="4">
    <location>
        <begin position="166"/>
        <end position="268"/>
    </location>
</feature>
<organism evidence="5 6">
    <name type="scientific">Deinandra increscens subsp. villosa</name>
    <dbReference type="NCBI Taxonomy" id="3103831"/>
    <lineage>
        <taxon>Eukaryota</taxon>
        <taxon>Viridiplantae</taxon>
        <taxon>Streptophyta</taxon>
        <taxon>Embryophyta</taxon>
        <taxon>Tracheophyta</taxon>
        <taxon>Spermatophyta</taxon>
        <taxon>Magnoliopsida</taxon>
        <taxon>eudicotyledons</taxon>
        <taxon>Gunneridae</taxon>
        <taxon>Pentapetalae</taxon>
        <taxon>asterids</taxon>
        <taxon>campanulids</taxon>
        <taxon>Asterales</taxon>
        <taxon>Asteraceae</taxon>
        <taxon>Asteroideae</taxon>
        <taxon>Heliantheae alliance</taxon>
        <taxon>Madieae</taxon>
        <taxon>Madiinae</taxon>
        <taxon>Deinandra</taxon>
    </lineage>
</organism>
<feature type="region of interest" description="Disordered" evidence="3">
    <location>
        <begin position="42"/>
        <end position="61"/>
    </location>
</feature>
<evidence type="ECO:0000256" key="1">
    <source>
        <dbReference type="ARBA" id="ARBA00005711"/>
    </source>
</evidence>
<feature type="compositionally biased region" description="Polar residues" evidence="3">
    <location>
        <begin position="113"/>
        <end position="122"/>
    </location>
</feature>
<dbReference type="PANTHER" id="PTHR31471">
    <property type="entry name" value="OS02G0116800 PROTEIN"/>
    <property type="match status" value="1"/>
</dbReference>
<dbReference type="PANTHER" id="PTHR31471:SF99">
    <property type="entry name" value="REMORIN-RELATED"/>
    <property type="match status" value="1"/>
</dbReference>
<comment type="similarity">
    <text evidence="1">Belongs to the remorin family.</text>
</comment>
<name>A0AAP0CC52_9ASTR</name>
<evidence type="ECO:0000256" key="3">
    <source>
        <dbReference type="SAM" id="MobiDB-lite"/>
    </source>
</evidence>
<gene>
    <name evidence="5" type="ORF">SSX86_027529</name>
</gene>
<reference evidence="5 6" key="1">
    <citation type="submission" date="2024-04" db="EMBL/GenBank/DDBJ databases">
        <title>The reference genome of an endangered Asteraceae, Deinandra increscens subsp. villosa, native to the Central Coast of California.</title>
        <authorList>
            <person name="Guilliams M."/>
            <person name="Hasenstab-Lehman K."/>
            <person name="Meyer R."/>
            <person name="Mcevoy S."/>
        </authorList>
    </citation>
    <scope>NUCLEOTIDE SEQUENCE [LARGE SCALE GENOMIC DNA]</scope>
    <source>
        <tissue evidence="5">Leaf</tissue>
    </source>
</reference>
<sequence length="285" mass="32415">MRSLAIEEDKSCLNKLHYRTTLAGKPAPSKWDDAQKWLVNLSRGVDKTNTGEPPRDSNADDRRLIVPNKLHPTSTELEIEEDEVIIQTKKVDPFGDSSISCVSRDMGTEMTPVASQEPSRSATPIRARSPGSSTPPPASTLTAPRLLVDATRWLEEEDIVVENPLETQALAWDEAERAKYMARFKREEAKIEAWENHEKRKAEMEMKRMEAKAERMKSRAQEKYMNKLGSTRRIAQEKRGKAEAVLNEKAVKTCERADYMRRTGHLPSSFSLKLLLLLPPPWCCR</sequence>
<evidence type="ECO:0000259" key="4">
    <source>
        <dbReference type="Pfam" id="PF03763"/>
    </source>
</evidence>
<dbReference type="InterPro" id="IPR005516">
    <property type="entry name" value="Remorin_C"/>
</dbReference>